<dbReference type="InterPro" id="IPR029063">
    <property type="entry name" value="SAM-dependent_MTases_sf"/>
</dbReference>
<evidence type="ECO:0000259" key="13">
    <source>
        <dbReference type="Pfam" id="PF17285"/>
    </source>
</evidence>
<keyword evidence="5" id="KW-0805">Transcription regulation</keyword>
<evidence type="ECO:0000256" key="4">
    <source>
        <dbReference type="ARBA" id="ARBA00022853"/>
    </source>
</evidence>
<dbReference type="GO" id="GO:0005634">
    <property type="term" value="C:nucleus"/>
    <property type="evidence" value="ECO:0007669"/>
    <property type="project" value="TreeGrafter"/>
</dbReference>
<proteinExistence type="inferred from homology"/>
<evidence type="ECO:0000256" key="2">
    <source>
        <dbReference type="ARBA" id="ARBA00022679"/>
    </source>
</evidence>
<evidence type="ECO:0000256" key="8">
    <source>
        <dbReference type="PIRNR" id="PIRNR015894"/>
    </source>
</evidence>
<feature type="binding site" evidence="10">
    <location>
        <begin position="426"/>
        <end position="427"/>
    </location>
    <ligand>
        <name>S-adenosyl-L-methionine</name>
        <dbReference type="ChEBI" id="CHEBI:59789"/>
    </ligand>
</feature>
<dbReference type="Gene3D" id="2.70.160.11">
    <property type="entry name" value="Hnrnp arginine n-methyltransferase1"/>
    <property type="match status" value="1"/>
</dbReference>
<dbReference type="CTD" id="36809"/>
<dbReference type="AlphaFoldDB" id="A0AAJ7FLV1"/>
<comment type="catalytic activity">
    <reaction evidence="7">
        <text>L-arginyl-[protein] + 2 S-adenosyl-L-methionine = N(omega),N(omega)'-dimethyl-L-arginyl-[protein] + 2 S-adenosyl-L-homocysteine + 2 H(+)</text>
        <dbReference type="Rhea" id="RHEA:48108"/>
        <dbReference type="Rhea" id="RHEA-COMP:10532"/>
        <dbReference type="Rhea" id="RHEA-COMP:11992"/>
        <dbReference type="ChEBI" id="CHEBI:15378"/>
        <dbReference type="ChEBI" id="CHEBI:29965"/>
        <dbReference type="ChEBI" id="CHEBI:57856"/>
        <dbReference type="ChEBI" id="CHEBI:59789"/>
        <dbReference type="ChEBI" id="CHEBI:88221"/>
        <dbReference type="EC" id="2.1.1.320"/>
    </reaction>
</comment>
<dbReference type="GO" id="GO:0044020">
    <property type="term" value="F:histone H4R3 methyltransferase activity"/>
    <property type="evidence" value="ECO:0007669"/>
    <property type="project" value="UniProtKB-ARBA"/>
</dbReference>
<name>A0AAJ7FLV1_CEPCN</name>
<feature type="domain" description="PRMT5 arginine-N-methyltransferase" evidence="12">
    <location>
        <begin position="283"/>
        <end position="471"/>
    </location>
</feature>
<sequence length="644" mass="73710">MATHRPVSCGLDFCAAPNLNNCLHQATTNKFDFVCVPLVHPNFKREFFSGNAKERPGPFTRSDMLLCSSDWNNLVIGKLSPYFNPDSKIPMLMKNSETALNQELSLAAHLGVPAITFKLKGNIQKHMNLARIIYDKIMTTCIFQVWVQVPMENPAKQAYTYRDDEEHSLESPWEWWNSFRTVCDFERKIGVALIVSHDLPESEEIDRWLGEPVKCLIFPTTLFISNKRGYPVLSRAHQTLIKKFCSHDIQFILTGANRHQNISNYHSYLDYLWKSCQINGPVEKFARGYEDYLQCPLQPLMDNLESQTYEIFEKDPVKYTEYQRAIHMAIVDKSKKLRKTEPMLVTEIRAIKILSKPLIKFIVSYSVIMLVGAGRGPLVRASLNAADHAHKNVKVYAVEKNPNAVITLQALVKEMWSNRVTVVSCDMRNWEAPEKADILVSELLGSFGDNELSPECLDGVQKFLKDDGVSIPSSYTSYISPVQSSKLYNEVKQCKEKDKHAIAHFETPYVVHLQNKYDIAAPQSLFSFHHPNKDIVIDNTRYAVKKFTVRQNSVLHGFSGYFDAVLYDTVKLSIEPNSHSTGMFSWFPIFFPIKEPVQLKTGDEIEIHFWRRCSTKNVWYEWCLSKPICGSVHNPNGRSSTIGL</sequence>
<feature type="active site" description="Proton donor/acceptor" evidence="9">
    <location>
        <position position="442"/>
    </location>
</feature>
<dbReference type="GO" id="GO:0006355">
    <property type="term" value="P:regulation of DNA-templated transcription"/>
    <property type="evidence" value="ECO:0007669"/>
    <property type="project" value="TreeGrafter"/>
</dbReference>
<dbReference type="PANTHER" id="PTHR10738:SF0">
    <property type="entry name" value="PROTEIN ARGININE N-METHYLTRANSFERASE 5"/>
    <property type="match status" value="1"/>
</dbReference>
<keyword evidence="15" id="KW-1185">Reference proteome</keyword>
<evidence type="ECO:0000259" key="14">
    <source>
        <dbReference type="Pfam" id="PF17286"/>
    </source>
</evidence>
<evidence type="ECO:0000256" key="3">
    <source>
        <dbReference type="ARBA" id="ARBA00022691"/>
    </source>
</evidence>
<dbReference type="Gene3D" id="3.20.20.150">
    <property type="entry name" value="Divalent-metal-dependent TIM barrel enzymes"/>
    <property type="match status" value="1"/>
</dbReference>
<feature type="domain" description="PRMT5 oligomerisation" evidence="14">
    <location>
        <begin position="474"/>
        <end position="642"/>
    </location>
</feature>
<reference evidence="16" key="1">
    <citation type="submission" date="2025-08" db="UniProtKB">
        <authorList>
            <consortium name="RefSeq"/>
        </authorList>
    </citation>
    <scope>IDENTIFICATION</scope>
</reference>
<dbReference type="RefSeq" id="XP_015598234.1">
    <property type="nucleotide sequence ID" value="XM_015742748.2"/>
</dbReference>
<evidence type="ECO:0000256" key="10">
    <source>
        <dbReference type="PIRSR" id="PIRSR015894-2"/>
    </source>
</evidence>
<keyword evidence="4" id="KW-0156">Chromatin regulator</keyword>
<evidence type="ECO:0000313" key="16">
    <source>
        <dbReference type="RefSeq" id="XP_015598234.1"/>
    </source>
</evidence>
<keyword evidence="6" id="KW-0804">Transcription</keyword>
<feature type="domain" description="PRMT5 TIM barrel" evidence="13">
    <location>
        <begin position="30"/>
        <end position="273"/>
    </location>
</feature>
<evidence type="ECO:0000256" key="11">
    <source>
        <dbReference type="PIRSR" id="PIRSR015894-3"/>
    </source>
</evidence>
<dbReference type="InterPro" id="IPR035247">
    <property type="entry name" value="PRMT5_TIM"/>
</dbReference>
<dbReference type="Pfam" id="PF17286">
    <property type="entry name" value="PRMT5_C"/>
    <property type="match status" value="1"/>
</dbReference>
<dbReference type="PANTHER" id="PTHR10738">
    <property type="entry name" value="PROTEIN ARGININE N-METHYLTRANSFERASE 5"/>
    <property type="match status" value="1"/>
</dbReference>
<protein>
    <recommendedName>
        <fullName evidence="8">Protein arginine N-methyltransferase</fullName>
    </recommendedName>
</protein>
<feature type="binding site" evidence="10">
    <location>
        <position position="309"/>
    </location>
    <ligand>
        <name>S-adenosyl-L-methionine</name>
        <dbReference type="ChEBI" id="CHEBI:59789"/>
    </ligand>
</feature>
<feature type="binding site" evidence="10">
    <location>
        <position position="399"/>
    </location>
    <ligand>
        <name>S-adenosyl-L-methionine</name>
        <dbReference type="ChEBI" id="CHEBI:59789"/>
    </ligand>
</feature>
<dbReference type="FunFam" id="3.40.50.150:FF:000029">
    <property type="entry name" value="Protein arginine N-methyltransferase 5"/>
    <property type="match status" value="1"/>
</dbReference>
<dbReference type="InterPro" id="IPR007857">
    <property type="entry name" value="Arg_MeTrfase_PRMT5"/>
</dbReference>
<evidence type="ECO:0000256" key="1">
    <source>
        <dbReference type="ARBA" id="ARBA00022603"/>
    </source>
</evidence>
<dbReference type="PROSITE" id="PS51678">
    <property type="entry name" value="SAM_MT_PRMT"/>
    <property type="match status" value="1"/>
</dbReference>
<dbReference type="Pfam" id="PF05185">
    <property type="entry name" value="PRMT5"/>
    <property type="match status" value="1"/>
</dbReference>
<keyword evidence="3 8" id="KW-0949">S-adenosyl-L-methionine</keyword>
<dbReference type="SUPFAM" id="SSF53335">
    <property type="entry name" value="S-adenosyl-L-methionine-dependent methyltransferases"/>
    <property type="match status" value="1"/>
</dbReference>
<evidence type="ECO:0000256" key="5">
    <source>
        <dbReference type="ARBA" id="ARBA00023015"/>
    </source>
</evidence>
<keyword evidence="1 8" id="KW-0489">Methyltransferase</keyword>
<dbReference type="InterPro" id="IPR035248">
    <property type="entry name" value="PRMT5_C"/>
</dbReference>
<feature type="site" description="Critical for specifying symmetric addition of methyl groups" evidence="11">
    <location>
        <position position="312"/>
    </location>
</feature>
<dbReference type="InterPro" id="IPR035075">
    <property type="entry name" value="PRMT5"/>
</dbReference>
<keyword evidence="2 8" id="KW-0808">Transferase</keyword>
<dbReference type="Gene3D" id="3.40.50.150">
    <property type="entry name" value="Vaccinia Virus protein VP39"/>
    <property type="match status" value="1"/>
</dbReference>
<evidence type="ECO:0000256" key="7">
    <source>
        <dbReference type="ARBA" id="ARBA00048612"/>
    </source>
</evidence>
<feature type="binding site" evidence="10">
    <location>
        <begin position="318"/>
        <end position="319"/>
    </location>
    <ligand>
        <name>S-adenosyl-L-methionine</name>
        <dbReference type="ChEBI" id="CHEBI:59789"/>
    </ligand>
</feature>
<organism evidence="15 16">
    <name type="scientific">Cephus cinctus</name>
    <name type="common">Wheat stem sawfly</name>
    <dbReference type="NCBI Taxonomy" id="211228"/>
    <lineage>
        <taxon>Eukaryota</taxon>
        <taxon>Metazoa</taxon>
        <taxon>Ecdysozoa</taxon>
        <taxon>Arthropoda</taxon>
        <taxon>Hexapoda</taxon>
        <taxon>Insecta</taxon>
        <taxon>Pterygota</taxon>
        <taxon>Neoptera</taxon>
        <taxon>Endopterygota</taxon>
        <taxon>Hymenoptera</taxon>
        <taxon>Cephoidea</taxon>
        <taxon>Cephidae</taxon>
        <taxon>Cephus</taxon>
    </lineage>
</organism>
<dbReference type="InterPro" id="IPR025799">
    <property type="entry name" value="Arg_MeTrfase"/>
</dbReference>
<dbReference type="GeneID" id="107269179"/>
<evidence type="ECO:0000259" key="12">
    <source>
        <dbReference type="Pfam" id="PF05185"/>
    </source>
</evidence>
<feature type="active site" description="Proton donor/acceptor" evidence="9">
    <location>
        <position position="451"/>
    </location>
</feature>
<evidence type="ECO:0000256" key="6">
    <source>
        <dbReference type="ARBA" id="ARBA00023163"/>
    </source>
</evidence>
<dbReference type="Pfam" id="PF17285">
    <property type="entry name" value="PRMT5_TIM"/>
    <property type="match status" value="1"/>
</dbReference>
<dbReference type="GO" id="GO:0032259">
    <property type="term" value="P:methylation"/>
    <property type="evidence" value="ECO:0007669"/>
    <property type="project" value="UniProtKB-KW"/>
</dbReference>
<evidence type="ECO:0000313" key="15">
    <source>
        <dbReference type="Proteomes" id="UP000694920"/>
    </source>
</evidence>
<dbReference type="PIRSF" id="PIRSF015894">
    <property type="entry name" value="Skb1_MeTrfase"/>
    <property type="match status" value="1"/>
</dbReference>
<dbReference type="GO" id="GO:0005829">
    <property type="term" value="C:cytosol"/>
    <property type="evidence" value="ECO:0007669"/>
    <property type="project" value="TreeGrafter"/>
</dbReference>
<accession>A0AAJ7FLV1</accession>
<comment type="similarity">
    <text evidence="8">Belongs to the class I-like SAM-binding methyltransferase superfamily.</text>
</comment>
<dbReference type="FunFam" id="2.70.160.11:FF:000003">
    <property type="entry name" value="Protein arginine N-methyltransferase 5"/>
    <property type="match status" value="1"/>
</dbReference>
<evidence type="ECO:0000256" key="9">
    <source>
        <dbReference type="PIRSR" id="PIRSR015894-1"/>
    </source>
</evidence>
<gene>
    <name evidence="16" type="primary">LOC107269179</name>
</gene>
<dbReference type="GO" id="GO:0035243">
    <property type="term" value="F:protein-arginine omega-N symmetric methyltransferase activity"/>
    <property type="evidence" value="ECO:0007669"/>
    <property type="project" value="UniProtKB-EC"/>
</dbReference>
<dbReference type="KEGG" id="ccin:107269179"/>
<dbReference type="FunFam" id="3.20.20.150:FF:000008">
    <property type="entry name" value="Protein arginine N-methyltransferase 5"/>
    <property type="match status" value="1"/>
</dbReference>
<dbReference type="Proteomes" id="UP000694920">
    <property type="component" value="Unplaced"/>
</dbReference>